<dbReference type="Pfam" id="PF14223">
    <property type="entry name" value="Retrotran_gag_2"/>
    <property type="match status" value="1"/>
</dbReference>
<dbReference type="Proteomes" id="UP000075243">
    <property type="component" value="Chromosome 8"/>
</dbReference>
<sequence>ALSQTEYNKFYSYSTIKEMWDAIRINHKGIEGMRLGKAITFQRHYELFSMKENKTIDDMFECFQTILNGLKSLRTEFSKA</sequence>
<reference evidence="1 2" key="1">
    <citation type="journal article" date="2012" name="Nat. Biotechnol.">
        <title>Draft genome sequence of pigeonpea (Cajanus cajan), an orphan legume crop of resource-poor farmers.</title>
        <authorList>
            <person name="Varshney R.K."/>
            <person name="Chen W."/>
            <person name="Li Y."/>
            <person name="Bharti A.K."/>
            <person name="Saxena R.K."/>
            <person name="Schlueter J.A."/>
            <person name="Donoghue M.T."/>
            <person name="Azam S."/>
            <person name="Fan G."/>
            <person name="Whaley A.M."/>
            <person name="Farmer A.D."/>
            <person name="Sheridan J."/>
            <person name="Iwata A."/>
            <person name="Tuteja R."/>
            <person name="Penmetsa R.V."/>
            <person name="Wu W."/>
            <person name="Upadhyaya H.D."/>
            <person name="Yang S.P."/>
            <person name="Shah T."/>
            <person name="Saxena K.B."/>
            <person name="Michael T."/>
            <person name="McCombie W.R."/>
            <person name="Yang B."/>
            <person name="Zhang G."/>
            <person name="Yang H."/>
            <person name="Wang J."/>
            <person name="Spillane C."/>
            <person name="Cook D.R."/>
            <person name="May G.D."/>
            <person name="Xu X."/>
            <person name="Jackson S.A."/>
        </authorList>
    </citation>
    <scope>NUCLEOTIDE SEQUENCE [LARGE SCALE GENOMIC DNA]</scope>
    <source>
        <strain evidence="2">cv. Asha</strain>
    </source>
</reference>
<gene>
    <name evidence="1" type="ORF">KK1_016689</name>
</gene>
<dbReference type="PANTHER" id="PTHR34676">
    <property type="entry name" value="DUF4219 DOMAIN-CONTAINING PROTEIN-RELATED"/>
    <property type="match status" value="1"/>
</dbReference>
<accession>A0A151T563</accession>
<feature type="non-terminal residue" evidence="1">
    <location>
        <position position="1"/>
    </location>
</feature>
<proteinExistence type="predicted"/>
<protein>
    <submittedName>
        <fullName evidence="1">Uncharacterized protein</fullName>
    </submittedName>
</protein>
<keyword evidence="2" id="KW-1185">Reference proteome</keyword>
<evidence type="ECO:0000313" key="1">
    <source>
        <dbReference type="EMBL" id="KYP62164.1"/>
    </source>
</evidence>
<name>A0A151T563_CAJCA</name>
<dbReference type="EMBL" id="CM003610">
    <property type="protein sequence ID" value="KYP62164.1"/>
    <property type="molecule type" value="Genomic_DNA"/>
</dbReference>
<dbReference type="PANTHER" id="PTHR34676:SF27">
    <property type="entry name" value="ASPARTYL-TRNA SYNTHETASE"/>
    <property type="match status" value="1"/>
</dbReference>
<evidence type="ECO:0000313" key="2">
    <source>
        <dbReference type="Proteomes" id="UP000075243"/>
    </source>
</evidence>
<dbReference type="AlphaFoldDB" id="A0A151T563"/>
<organism evidence="1 2">
    <name type="scientific">Cajanus cajan</name>
    <name type="common">Pigeon pea</name>
    <name type="synonym">Cajanus indicus</name>
    <dbReference type="NCBI Taxonomy" id="3821"/>
    <lineage>
        <taxon>Eukaryota</taxon>
        <taxon>Viridiplantae</taxon>
        <taxon>Streptophyta</taxon>
        <taxon>Embryophyta</taxon>
        <taxon>Tracheophyta</taxon>
        <taxon>Spermatophyta</taxon>
        <taxon>Magnoliopsida</taxon>
        <taxon>eudicotyledons</taxon>
        <taxon>Gunneridae</taxon>
        <taxon>Pentapetalae</taxon>
        <taxon>rosids</taxon>
        <taxon>fabids</taxon>
        <taxon>Fabales</taxon>
        <taxon>Fabaceae</taxon>
        <taxon>Papilionoideae</taxon>
        <taxon>50 kb inversion clade</taxon>
        <taxon>NPAAA clade</taxon>
        <taxon>indigoferoid/millettioid clade</taxon>
        <taxon>Phaseoleae</taxon>
        <taxon>Cajanus</taxon>
    </lineage>
</organism>
<dbReference type="Gramene" id="C.cajan_16213.t">
    <property type="protein sequence ID" value="C.cajan_16213.t.cds1"/>
    <property type="gene ID" value="C.cajan_16213"/>
</dbReference>